<dbReference type="AlphaFoldDB" id="A0AAD7U4L5"/>
<dbReference type="Gene3D" id="3.40.50.850">
    <property type="entry name" value="Isochorismatase-like"/>
    <property type="match status" value="1"/>
</dbReference>
<sequence>MIGPPAAAAAAAAALVLGVRGVAGFIEASGKYDPGLKDWRGPPSLRREEIVETASIHPTNLVYVRNEDIEPKSAMLPTYDDEHPAPERVDEIKSYWSLGTYAPRRVALLVEDMEEEYRPYADYILPHCEAVLAAFRKAGLPVIWTNWVRRADDMLYGGLDRFYGPEGTATRENMMYTYAKDGTVTMPELAPQTPSEETLVVKSLHLSKFADLDKDGNEILHPLLAAWEIDTLVVVGSWTDDCIAATATEGVDRYGFDIVIVSDAVASGTTSHAAALQTMRAALATTVTTREIVEFLGDPANSIKVRDGIPLDASARFLAPQRGSLGSSNSGVNVWLVVFLVLLAFFLGAVVIATAIAKDFLTLAAVQKIISPRGYARISQAATTTTDSPPPAAAAAPTLP</sequence>
<evidence type="ECO:0000313" key="8">
    <source>
        <dbReference type="Proteomes" id="UP001230188"/>
    </source>
</evidence>
<dbReference type="Pfam" id="PF00857">
    <property type="entry name" value="Isochorismatase"/>
    <property type="match status" value="1"/>
</dbReference>
<dbReference type="PANTHER" id="PTHR43540">
    <property type="entry name" value="PEROXYUREIDOACRYLATE/UREIDOACRYLATE AMIDOHYDROLASE-RELATED"/>
    <property type="match status" value="1"/>
</dbReference>
<name>A0AAD7U4L5_9STRA</name>
<accession>A0AAD7U4L5</accession>
<evidence type="ECO:0000256" key="4">
    <source>
        <dbReference type="SAM" id="Phobius"/>
    </source>
</evidence>
<keyword evidence="2" id="KW-0378">Hydrolase</keyword>
<dbReference type="SUPFAM" id="SSF52499">
    <property type="entry name" value="Isochorismatase-like hydrolases"/>
    <property type="match status" value="1"/>
</dbReference>
<keyword evidence="4" id="KW-0812">Transmembrane</keyword>
<evidence type="ECO:0000313" key="7">
    <source>
        <dbReference type="EMBL" id="KAJ8598236.1"/>
    </source>
</evidence>
<keyword evidence="4" id="KW-0472">Membrane</keyword>
<keyword evidence="8" id="KW-1185">Reference proteome</keyword>
<evidence type="ECO:0000256" key="5">
    <source>
        <dbReference type="SAM" id="SignalP"/>
    </source>
</evidence>
<protein>
    <recommendedName>
        <fullName evidence="6">Isochorismatase-like domain-containing protein</fullName>
    </recommendedName>
</protein>
<reference evidence="7" key="1">
    <citation type="submission" date="2023-01" db="EMBL/GenBank/DDBJ databases">
        <title>Metagenome sequencing of chrysophaentin producing Chrysophaeum taylorii.</title>
        <authorList>
            <person name="Davison J."/>
            <person name="Bewley C."/>
        </authorList>
    </citation>
    <scope>NUCLEOTIDE SEQUENCE</scope>
    <source>
        <strain evidence="7">NIES-1699</strain>
    </source>
</reference>
<feature type="domain" description="Isochorismatase-like" evidence="6">
    <location>
        <begin position="107"/>
        <end position="290"/>
    </location>
</feature>
<dbReference type="InterPro" id="IPR000868">
    <property type="entry name" value="Isochorismatase-like_dom"/>
</dbReference>
<evidence type="ECO:0000259" key="6">
    <source>
        <dbReference type="Pfam" id="PF00857"/>
    </source>
</evidence>
<evidence type="ECO:0000256" key="3">
    <source>
        <dbReference type="SAM" id="MobiDB-lite"/>
    </source>
</evidence>
<dbReference type="InterPro" id="IPR050272">
    <property type="entry name" value="Isochorismatase-like_hydrls"/>
</dbReference>
<dbReference type="EMBL" id="JAQMWT010000682">
    <property type="protein sequence ID" value="KAJ8598236.1"/>
    <property type="molecule type" value="Genomic_DNA"/>
</dbReference>
<comment type="similarity">
    <text evidence="1">Belongs to the isochorismatase family.</text>
</comment>
<gene>
    <name evidence="7" type="ORF">CTAYLR_005478</name>
</gene>
<keyword evidence="5" id="KW-0732">Signal</keyword>
<dbReference type="CDD" id="cd00431">
    <property type="entry name" value="cysteine_hydrolases"/>
    <property type="match status" value="1"/>
</dbReference>
<feature type="region of interest" description="Disordered" evidence="3">
    <location>
        <begin position="381"/>
        <end position="400"/>
    </location>
</feature>
<dbReference type="GO" id="GO:0016787">
    <property type="term" value="F:hydrolase activity"/>
    <property type="evidence" value="ECO:0007669"/>
    <property type="project" value="UniProtKB-KW"/>
</dbReference>
<comment type="caution">
    <text evidence="7">The sequence shown here is derived from an EMBL/GenBank/DDBJ whole genome shotgun (WGS) entry which is preliminary data.</text>
</comment>
<feature type="transmembrane region" description="Helical" evidence="4">
    <location>
        <begin position="334"/>
        <end position="357"/>
    </location>
</feature>
<keyword evidence="4" id="KW-1133">Transmembrane helix</keyword>
<organism evidence="7 8">
    <name type="scientific">Chrysophaeum taylorii</name>
    <dbReference type="NCBI Taxonomy" id="2483200"/>
    <lineage>
        <taxon>Eukaryota</taxon>
        <taxon>Sar</taxon>
        <taxon>Stramenopiles</taxon>
        <taxon>Ochrophyta</taxon>
        <taxon>Pelagophyceae</taxon>
        <taxon>Pelagomonadales</taxon>
        <taxon>Pelagomonadaceae</taxon>
        <taxon>Chrysophaeum</taxon>
    </lineage>
</organism>
<dbReference type="Proteomes" id="UP001230188">
    <property type="component" value="Unassembled WGS sequence"/>
</dbReference>
<evidence type="ECO:0000256" key="1">
    <source>
        <dbReference type="ARBA" id="ARBA00006336"/>
    </source>
</evidence>
<feature type="chain" id="PRO_5042269755" description="Isochorismatase-like domain-containing protein" evidence="5">
    <location>
        <begin position="25"/>
        <end position="400"/>
    </location>
</feature>
<dbReference type="PANTHER" id="PTHR43540:SF6">
    <property type="entry name" value="ISOCHORISMATASE-LIKE DOMAIN-CONTAINING PROTEIN"/>
    <property type="match status" value="1"/>
</dbReference>
<proteinExistence type="inferred from homology"/>
<evidence type="ECO:0000256" key="2">
    <source>
        <dbReference type="ARBA" id="ARBA00022801"/>
    </source>
</evidence>
<feature type="signal peptide" evidence="5">
    <location>
        <begin position="1"/>
        <end position="24"/>
    </location>
</feature>
<dbReference type="InterPro" id="IPR036380">
    <property type="entry name" value="Isochorismatase-like_sf"/>
</dbReference>